<dbReference type="GO" id="GO:0006882">
    <property type="term" value="P:intracellular zinc ion homeostasis"/>
    <property type="evidence" value="ECO:0007669"/>
    <property type="project" value="TreeGrafter"/>
</dbReference>
<dbReference type="GO" id="GO:0005385">
    <property type="term" value="F:zinc ion transmembrane transporter activity"/>
    <property type="evidence" value="ECO:0007669"/>
    <property type="project" value="TreeGrafter"/>
</dbReference>
<proteinExistence type="predicted"/>
<keyword evidence="4 6" id="KW-0472">Membrane</keyword>
<feature type="signal peptide" evidence="7">
    <location>
        <begin position="1"/>
        <end position="17"/>
    </location>
</feature>
<feature type="compositionally biased region" description="Basic and acidic residues" evidence="5">
    <location>
        <begin position="173"/>
        <end position="196"/>
    </location>
</feature>
<keyword evidence="2 6" id="KW-0812">Transmembrane</keyword>
<feature type="transmembrane region" description="Helical" evidence="6">
    <location>
        <begin position="68"/>
        <end position="92"/>
    </location>
</feature>
<evidence type="ECO:0000256" key="7">
    <source>
        <dbReference type="SAM" id="SignalP"/>
    </source>
</evidence>
<feature type="compositionally biased region" description="Low complexity" evidence="5">
    <location>
        <begin position="297"/>
        <end position="313"/>
    </location>
</feature>
<dbReference type="PANTHER" id="PTHR16950:SF16">
    <property type="entry name" value="ZINC TRANSPORTER ZIP13"/>
    <property type="match status" value="1"/>
</dbReference>
<keyword evidence="3 6" id="KW-1133">Transmembrane helix</keyword>
<feature type="compositionally biased region" description="Polar residues" evidence="5">
    <location>
        <begin position="279"/>
        <end position="288"/>
    </location>
</feature>
<feature type="compositionally biased region" description="Basic and acidic residues" evidence="5">
    <location>
        <begin position="132"/>
        <end position="162"/>
    </location>
</feature>
<protein>
    <submittedName>
        <fullName evidence="8">Uncharacterized protein</fullName>
    </submittedName>
</protein>
<gene>
    <name evidence="8" type="ORF">PCAR00345_LOCUS35820</name>
</gene>
<dbReference type="AlphaFoldDB" id="A0A7S4C0H4"/>
<reference evidence="8" key="1">
    <citation type="submission" date="2021-01" db="EMBL/GenBank/DDBJ databases">
        <authorList>
            <person name="Corre E."/>
            <person name="Pelletier E."/>
            <person name="Niang G."/>
            <person name="Scheremetjew M."/>
            <person name="Finn R."/>
            <person name="Kale V."/>
            <person name="Holt S."/>
            <person name="Cochrane G."/>
            <person name="Meng A."/>
            <person name="Brown T."/>
            <person name="Cohen L."/>
        </authorList>
    </citation>
    <scope>NUCLEOTIDE SEQUENCE</scope>
    <source>
        <strain evidence="8">CCMP645</strain>
    </source>
</reference>
<evidence type="ECO:0000256" key="2">
    <source>
        <dbReference type="ARBA" id="ARBA00022692"/>
    </source>
</evidence>
<dbReference type="PANTHER" id="PTHR16950">
    <property type="entry name" value="ZINC TRANSPORTER SLC39A7 HISTIDINE-RICH MEMBRANE PROTEIN KE4"/>
    <property type="match status" value="1"/>
</dbReference>
<dbReference type="EMBL" id="HBIZ01056409">
    <property type="protein sequence ID" value="CAE0783117.1"/>
    <property type="molecule type" value="Transcribed_RNA"/>
</dbReference>
<evidence type="ECO:0000313" key="8">
    <source>
        <dbReference type="EMBL" id="CAE0783117.1"/>
    </source>
</evidence>
<comment type="subcellular location">
    <subcellularLocation>
        <location evidence="1">Membrane</location>
        <topology evidence="1">Multi-pass membrane protein</topology>
    </subcellularLocation>
</comment>
<accession>A0A7S4C0H4</accession>
<dbReference type="GO" id="GO:0016020">
    <property type="term" value="C:membrane"/>
    <property type="evidence" value="ECO:0007669"/>
    <property type="project" value="UniProtKB-SubCell"/>
</dbReference>
<keyword evidence="7" id="KW-0732">Signal</keyword>
<feature type="region of interest" description="Disordered" evidence="5">
    <location>
        <begin position="366"/>
        <end position="390"/>
    </location>
</feature>
<evidence type="ECO:0000256" key="6">
    <source>
        <dbReference type="SAM" id="Phobius"/>
    </source>
</evidence>
<feature type="region of interest" description="Disordered" evidence="5">
    <location>
        <begin position="262"/>
        <end position="317"/>
    </location>
</feature>
<dbReference type="InterPro" id="IPR003689">
    <property type="entry name" value="ZIP"/>
</dbReference>
<sequence length="544" mass="56557">MATVFVLLTMMLVSSDAAHPKLSPEDARCGSHVHVSIRNALCGVDYEAGIMETPLPATTTPLPLYGSAAVPAVLATLLISVAPLAVVPFIPAVGTSAYLQTQPLLLCFAAGGMLGDVFLHILPHTLGHSGHGHAEHGSESSHAHVHTHGEHCNDDHHHDYHHDHHHDHHHGHGERGQGHADAASRAHGGSADDAHDGHTHSLSDMFGGLSVLCGFLAFFMVEKLVRHHNHVHGDVGAHGHHSHGLEHTASRTVAEVAADTPFEGAGGEKAAPKRPHTSPAPSRRQSSAEVEPITKSPAAAAPGAAEPDEATATSATKAVKESSATVAAHAASDGGAFAAAPKYVDNKAERVEAAHALSAMPLVADETDANGNSDSTNEPEATAASAAPQRRTWLPPGLQVSGYLNLAADAAHNFTDGLMLGAAFRTSWELGCSTTLAVLFHEVPHEVGDVAILMQAGFGKGRAIRAQLCTAVGALLGTLFALTTGRDEASTLLNFTAGGFVYVATVDVLPDLLKETGLRQTAYQLCAMSAGIGLMVAVLFFEMS</sequence>
<evidence type="ECO:0000256" key="3">
    <source>
        <dbReference type="ARBA" id="ARBA00022989"/>
    </source>
</evidence>
<feature type="compositionally biased region" description="Polar residues" evidence="5">
    <location>
        <begin position="369"/>
        <end position="379"/>
    </location>
</feature>
<evidence type="ECO:0000256" key="1">
    <source>
        <dbReference type="ARBA" id="ARBA00004141"/>
    </source>
</evidence>
<feature type="transmembrane region" description="Helical" evidence="6">
    <location>
        <begin position="521"/>
        <end position="541"/>
    </location>
</feature>
<feature type="transmembrane region" description="Helical" evidence="6">
    <location>
        <begin position="489"/>
        <end position="509"/>
    </location>
</feature>
<feature type="region of interest" description="Disordered" evidence="5">
    <location>
        <begin position="129"/>
        <end position="196"/>
    </location>
</feature>
<dbReference type="Pfam" id="PF02535">
    <property type="entry name" value="Zip"/>
    <property type="match status" value="1"/>
</dbReference>
<feature type="compositionally biased region" description="Basic residues" evidence="5">
    <location>
        <begin position="163"/>
        <end position="172"/>
    </location>
</feature>
<name>A0A7S4C0H4_CHRCT</name>
<evidence type="ECO:0000256" key="4">
    <source>
        <dbReference type="ARBA" id="ARBA00023136"/>
    </source>
</evidence>
<feature type="chain" id="PRO_5030917778" evidence="7">
    <location>
        <begin position="18"/>
        <end position="544"/>
    </location>
</feature>
<feature type="transmembrane region" description="Helical" evidence="6">
    <location>
        <begin position="463"/>
        <end position="483"/>
    </location>
</feature>
<evidence type="ECO:0000256" key="5">
    <source>
        <dbReference type="SAM" id="MobiDB-lite"/>
    </source>
</evidence>
<organism evidence="8">
    <name type="scientific">Chrysotila carterae</name>
    <name type="common">Marine alga</name>
    <name type="synonym">Syracosphaera carterae</name>
    <dbReference type="NCBI Taxonomy" id="13221"/>
    <lineage>
        <taxon>Eukaryota</taxon>
        <taxon>Haptista</taxon>
        <taxon>Haptophyta</taxon>
        <taxon>Prymnesiophyceae</taxon>
        <taxon>Isochrysidales</taxon>
        <taxon>Isochrysidaceae</taxon>
        <taxon>Chrysotila</taxon>
    </lineage>
</organism>
<feature type="transmembrane region" description="Helical" evidence="6">
    <location>
        <begin position="104"/>
        <end position="122"/>
    </location>
</feature>